<feature type="compositionally biased region" description="Polar residues" evidence="2">
    <location>
        <begin position="47"/>
        <end position="63"/>
    </location>
</feature>
<dbReference type="AlphaFoldDB" id="K1PZ51"/>
<organism evidence="4">
    <name type="scientific">Magallana gigas</name>
    <name type="common">Pacific oyster</name>
    <name type="synonym">Crassostrea gigas</name>
    <dbReference type="NCBI Taxonomy" id="29159"/>
    <lineage>
        <taxon>Eukaryota</taxon>
        <taxon>Metazoa</taxon>
        <taxon>Spiralia</taxon>
        <taxon>Lophotrochozoa</taxon>
        <taxon>Mollusca</taxon>
        <taxon>Bivalvia</taxon>
        <taxon>Autobranchia</taxon>
        <taxon>Pteriomorphia</taxon>
        <taxon>Ostreida</taxon>
        <taxon>Ostreoidea</taxon>
        <taxon>Ostreidae</taxon>
        <taxon>Magallana</taxon>
    </lineage>
</organism>
<gene>
    <name evidence="4" type="ORF">CGI_10003222</name>
</gene>
<dbReference type="Pfam" id="PF13499">
    <property type="entry name" value="EF-hand_7"/>
    <property type="match status" value="1"/>
</dbReference>
<dbReference type="Gene3D" id="3.80.10.10">
    <property type="entry name" value="Ribonuclease Inhibitor"/>
    <property type="match status" value="1"/>
</dbReference>
<dbReference type="GO" id="GO:0005509">
    <property type="term" value="F:calcium ion binding"/>
    <property type="evidence" value="ECO:0007669"/>
    <property type="project" value="InterPro"/>
</dbReference>
<sequence length="544" mass="60975">MNRGDGWGWGRWFRFVTDNVRHKTMTVPQEHSQVFITNRGRHITALSQLPENQQPESETSSIDTDGESCFLDTPTPEAFDVVTLSTSQSTYVKACKMLSITPSTFCFRCLNEISLVIPHHGIGPNGAKAVAIALVNNSTVSSLDLSSNGLGSAGLFYVLEMLQSNKNISDINLAGNDLGSRGARLISDSLRKNRTITKLNISGNSFSERDATHMAKLISRNKALKELILSHNTFREQGGVILGKALESNSVLKTLDLSWNHLRLLGAVAICWSVAENTCLTSLDLSWNGFGMEGCHEMGKSLLRNRTLTHLDLSANRVSFDAFRQLLRGVVHNKVLKVLKVGVNPITTDGAFAILQSIAVSDSSLEEIDLKDVSVDMDFVDLLEQIQKRRHLVCVYGNTLRHDETKKGNVARVLDTDDPVTVLFEYMKQKNLRLIDLLHNLDRDHSYTITRDEFQQGLANIDLPLSGRSLDILMKKLDTNRDGYVDYEELSARHKEHMRKVTKLRLQADLGPNHYKGYDKLEQLREAVRLKISLNMTRQRTETS</sequence>
<dbReference type="PROSITE" id="PS00018">
    <property type="entry name" value="EF_HAND_1"/>
    <property type="match status" value="1"/>
</dbReference>
<protein>
    <recommendedName>
        <fullName evidence="3">EF-hand domain-containing protein</fullName>
    </recommendedName>
</protein>
<dbReference type="SMART" id="SM00054">
    <property type="entry name" value="EFh"/>
    <property type="match status" value="2"/>
</dbReference>
<evidence type="ECO:0000256" key="2">
    <source>
        <dbReference type="SAM" id="MobiDB-lite"/>
    </source>
</evidence>
<dbReference type="CDD" id="cd00051">
    <property type="entry name" value="EFh"/>
    <property type="match status" value="1"/>
</dbReference>
<dbReference type="InterPro" id="IPR032675">
    <property type="entry name" value="LRR_dom_sf"/>
</dbReference>
<dbReference type="InterPro" id="IPR011992">
    <property type="entry name" value="EF-hand-dom_pair"/>
</dbReference>
<dbReference type="SUPFAM" id="SSF47473">
    <property type="entry name" value="EF-hand"/>
    <property type="match status" value="1"/>
</dbReference>
<dbReference type="SMART" id="SM00368">
    <property type="entry name" value="LRR_RI"/>
    <property type="match status" value="8"/>
</dbReference>
<reference evidence="4" key="1">
    <citation type="journal article" date="2012" name="Nature">
        <title>The oyster genome reveals stress adaptation and complexity of shell formation.</title>
        <authorList>
            <person name="Zhang G."/>
            <person name="Fang X."/>
            <person name="Guo X."/>
            <person name="Li L."/>
            <person name="Luo R."/>
            <person name="Xu F."/>
            <person name="Yang P."/>
            <person name="Zhang L."/>
            <person name="Wang X."/>
            <person name="Qi H."/>
            <person name="Xiong Z."/>
            <person name="Que H."/>
            <person name="Xie Y."/>
            <person name="Holland P.W."/>
            <person name="Paps J."/>
            <person name="Zhu Y."/>
            <person name="Wu F."/>
            <person name="Chen Y."/>
            <person name="Wang J."/>
            <person name="Peng C."/>
            <person name="Meng J."/>
            <person name="Yang L."/>
            <person name="Liu J."/>
            <person name="Wen B."/>
            <person name="Zhang N."/>
            <person name="Huang Z."/>
            <person name="Zhu Q."/>
            <person name="Feng Y."/>
            <person name="Mount A."/>
            <person name="Hedgecock D."/>
            <person name="Xu Z."/>
            <person name="Liu Y."/>
            <person name="Domazet-Loso T."/>
            <person name="Du Y."/>
            <person name="Sun X."/>
            <person name="Zhang S."/>
            <person name="Liu B."/>
            <person name="Cheng P."/>
            <person name="Jiang X."/>
            <person name="Li J."/>
            <person name="Fan D."/>
            <person name="Wang W."/>
            <person name="Fu W."/>
            <person name="Wang T."/>
            <person name="Wang B."/>
            <person name="Zhang J."/>
            <person name="Peng Z."/>
            <person name="Li Y."/>
            <person name="Li N."/>
            <person name="Wang J."/>
            <person name="Chen M."/>
            <person name="He Y."/>
            <person name="Tan F."/>
            <person name="Song X."/>
            <person name="Zheng Q."/>
            <person name="Huang R."/>
            <person name="Yang H."/>
            <person name="Du X."/>
            <person name="Chen L."/>
            <person name="Yang M."/>
            <person name="Gaffney P.M."/>
            <person name="Wang S."/>
            <person name="Luo L."/>
            <person name="She Z."/>
            <person name="Ming Y."/>
            <person name="Huang W."/>
            <person name="Zhang S."/>
            <person name="Huang B."/>
            <person name="Zhang Y."/>
            <person name="Qu T."/>
            <person name="Ni P."/>
            <person name="Miao G."/>
            <person name="Wang J."/>
            <person name="Wang Q."/>
            <person name="Steinberg C.E."/>
            <person name="Wang H."/>
            <person name="Li N."/>
            <person name="Qian L."/>
            <person name="Zhang G."/>
            <person name="Li Y."/>
            <person name="Yang H."/>
            <person name="Liu X."/>
            <person name="Wang J."/>
            <person name="Yin Y."/>
            <person name="Wang J."/>
        </authorList>
    </citation>
    <scope>NUCLEOTIDE SEQUENCE [LARGE SCALE GENOMIC DNA]</scope>
    <source>
        <strain evidence="4">05x7-T-G4-1.051#20</strain>
    </source>
</reference>
<dbReference type="PANTHER" id="PTHR24114">
    <property type="entry name" value="LEUCINE RICH REPEAT FAMILY PROTEIN"/>
    <property type="match status" value="1"/>
</dbReference>
<feature type="region of interest" description="Disordered" evidence="2">
    <location>
        <begin position="47"/>
        <end position="67"/>
    </location>
</feature>
<proteinExistence type="predicted"/>
<dbReference type="PANTHER" id="PTHR24114:SF50">
    <property type="entry name" value="RNI-LIKE PROTEIN"/>
    <property type="match status" value="1"/>
</dbReference>
<dbReference type="Pfam" id="PF13516">
    <property type="entry name" value="LRR_6"/>
    <property type="match status" value="6"/>
</dbReference>
<evidence type="ECO:0000313" key="4">
    <source>
        <dbReference type="EMBL" id="EKC21830.1"/>
    </source>
</evidence>
<dbReference type="HOGENOM" id="CLU_017147_3_1_1"/>
<dbReference type="InterPro" id="IPR002048">
    <property type="entry name" value="EF_hand_dom"/>
</dbReference>
<dbReference type="SUPFAM" id="SSF52047">
    <property type="entry name" value="RNI-like"/>
    <property type="match status" value="1"/>
</dbReference>
<feature type="domain" description="EF-hand" evidence="3">
    <location>
        <begin position="429"/>
        <end position="464"/>
    </location>
</feature>
<dbReference type="PROSITE" id="PS50222">
    <property type="entry name" value="EF_HAND_2"/>
    <property type="match status" value="2"/>
</dbReference>
<dbReference type="Gene3D" id="1.10.238.10">
    <property type="entry name" value="EF-hand"/>
    <property type="match status" value="1"/>
</dbReference>
<dbReference type="EMBL" id="JH815972">
    <property type="protein sequence ID" value="EKC21830.1"/>
    <property type="molecule type" value="Genomic_DNA"/>
</dbReference>
<accession>K1PZ51</accession>
<dbReference type="InterPro" id="IPR052394">
    <property type="entry name" value="LRR-containing"/>
</dbReference>
<dbReference type="InParanoid" id="K1PZ51"/>
<dbReference type="InterPro" id="IPR018247">
    <property type="entry name" value="EF_Hand_1_Ca_BS"/>
</dbReference>
<name>K1PZ51_MAGGI</name>
<feature type="domain" description="EF-hand" evidence="3">
    <location>
        <begin position="465"/>
        <end position="500"/>
    </location>
</feature>
<dbReference type="InterPro" id="IPR001611">
    <property type="entry name" value="Leu-rich_rpt"/>
</dbReference>
<keyword evidence="1" id="KW-0106">Calcium</keyword>
<evidence type="ECO:0000259" key="3">
    <source>
        <dbReference type="PROSITE" id="PS50222"/>
    </source>
</evidence>
<evidence type="ECO:0000256" key="1">
    <source>
        <dbReference type="ARBA" id="ARBA00022837"/>
    </source>
</evidence>